<dbReference type="GO" id="GO:0004729">
    <property type="term" value="F:oxygen-dependent protoporphyrinogen oxidase activity"/>
    <property type="evidence" value="ECO:0007669"/>
    <property type="project" value="UniProtKB-UniRule"/>
</dbReference>
<dbReference type="UniPathway" id="UPA00251">
    <property type="reaction ID" value="UER00324"/>
</dbReference>
<dbReference type="EC" id="1.3.3.4" evidence="4 11"/>
<evidence type="ECO:0000256" key="10">
    <source>
        <dbReference type="ARBA" id="ARBA00047554"/>
    </source>
</evidence>
<proteinExistence type="inferred from homology"/>
<evidence type="ECO:0000259" key="12">
    <source>
        <dbReference type="Pfam" id="PF01593"/>
    </source>
</evidence>
<dbReference type="RefSeq" id="XP_033457779.1">
    <property type="nucleotide sequence ID" value="XM_033602632.1"/>
</dbReference>
<dbReference type="Gene3D" id="3.50.50.60">
    <property type="entry name" value="FAD/NAD(P)-binding domain"/>
    <property type="match status" value="1"/>
</dbReference>
<dbReference type="GO" id="GO:0005743">
    <property type="term" value="C:mitochondrial inner membrane"/>
    <property type="evidence" value="ECO:0007669"/>
    <property type="project" value="UniProtKB-SubCell"/>
</dbReference>
<comment type="cofactor">
    <cofactor evidence="11">
        <name>FAD</name>
        <dbReference type="ChEBI" id="CHEBI:57692"/>
    </cofactor>
    <text evidence="11">Binds 1 FAD per subunit.</text>
</comment>
<evidence type="ECO:0000256" key="1">
    <source>
        <dbReference type="ARBA" id="ARBA00002600"/>
    </source>
</evidence>
<keyword evidence="5 11" id="KW-0285">Flavoprotein</keyword>
<comment type="pathway">
    <text evidence="2 11">Porphyrin-containing compound metabolism; protoporphyrin-IX biosynthesis; protoporphyrin-IX from protoporphyrinogen-IX: step 1/1.</text>
</comment>
<evidence type="ECO:0000256" key="7">
    <source>
        <dbReference type="ARBA" id="ARBA00023002"/>
    </source>
</evidence>
<evidence type="ECO:0000313" key="13">
    <source>
        <dbReference type="Proteomes" id="UP000504637"/>
    </source>
</evidence>
<keyword evidence="6 11" id="KW-0274">FAD</keyword>
<evidence type="ECO:0000313" key="14">
    <source>
        <dbReference type="RefSeq" id="XP_033457779.1"/>
    </source>
</evidence>
<keyword evidence="7 11" id="KW-0560">Oxidoreductase</keyword>
<comment type="similarity">
    <text evidence="3 11">Belongs to the protoporphyrinogen/coproporphyrinogen oxidase family. Protoporphyrinogen oxidase subfamily.</text>
</comment>
<dbReference type="NCBIfam" id="TIGR00562">
    <property type="entry name" value="proto_IX_ox"/>
    <property type="match status" value="1"/>
</dbReference>
<keyword evidence="8 11" id="KW-0350">Heme biosynthesis</keyword>
<dbReference type="SUPFAM" id="SSF51905">
    <property type="entry name" value="FAD/NAD(P)-binding domain"/>
    <property type="match status" value="1"/>
</dbReference>
<evidence type="ECO:0000256" key="5">
    <source>
        <dbReference type="ARBA" id="ARBA00022630"/>
    </source>
</evidence>
<keyword evidence="13" id="KW-1185">Reference proteome</keyword>
<dbReference type="InterPro" id="IPR002937">
    <property type="entry name" value="Amino_oxidase"/>
</dbReference>
<reference evidence="14" key="2">
    <citation type="submission" date="2020-04" db="EMBL/GenBank/DDBJ databases">
        <authorList>
            <consortium name="NCBI Genome Project"/>
        </authorList>
    </citation>
    <scope>NUCLEOTIDE SEQUENCE</scope>
    <source>
        <strain evidence="14">CBS 342.82</strain>
    </source>
</reference>
<organism evidence="14">
    <name type="scientific">Dissoconium aciculare CBS 342.82</name>
    <dbReference type="NCBI Taxonomy" id="1314786"/>
    <lineage>
        <taxon>Eukaryota</taxon>
        <taxon>Fungi</taxon>
        <taxon>Dikarya</taxon>
        <taxon>Ascomycota</taxon>
        <taxon>Pezizomycotina</taxon>
        <taxon>Dothideomycetes</taxon>
        <taxon>Dothideomycetidae</taxon>
        <taxon>Mycosphaerellales</taxon>
        <taxon>Dissoconiaceae</taxon>
        <taxon>Dissoconium</taxon>
    </lineage>
</organism>
<comment type="catalytic activity">
    <reaction evidence="10 11">
        <text>protoporphyrinogen IX + 3 O2 = protoporphyrin IX + 3 H2O2</text>
        <dbReference type="Rhea" id="RHEA:25576"/>
        <dbReference type="ChEBI" id="CHEBI:15379"/>
        <dbReference type="ChEBI" id="CHEBI:16240"/>
        <dbReference type="ChEBI" id="CHEBI:57306"/>
        <dbReference type="ChEBI" id="CHEBI:57307"/>
        <dbReference type="EC" id="1.3.3.4"/>
    </reaction>
</comment>
<keyword evidence="9 11" id="KW-0627">Porphyrin biosynthesis</keyword>
<evidence type="ECO:0000256" key="3">
    <source>
        <dbReference type="ARBA" id="ARBA00010551"/>
    </source>
</evidence>
<evidence type="ECO:0000256" key="2">
    <source>
        <dbReference type="ARBA" id="ARBA00005073"/>
    </source>
</evidence>
<name>A0A6J3LYM3_9PEZI</name>
<evidence type="ECO:0000256" key="6">
    <source>
        <dbReference type="ARBA" id="ARBA00022827"/>
    </source>
</evidence>
<dbReference type="SUPFAM" id="SSF54373">
    <property type="entry name" value="FAD-linked reductases, C-terminal domain"/>
    <property type="match status" value="1"/>
</dbReference>
<dbReference type="PRINTS" id="PR00419">
    <property type="entry name" value="ADXRDTASE"/>
</dbReference>
<dbReference type="Pfam" id="PF01593">
    <property type="entry name" value="Amino_oxidase"/>
    <property type="match status" value="1"/>
</dbReference>
<protein>
    <recommendedName>
        <fullName evidence="4 11">Protoporphyrinogen oxidase</fullName>
        <ecNumber evidence="4 11">1.3.3.4</ecNumber>
    </recommendedName>
</protein>
<evidence type="ECO:0000256" key="4">
    <source>
        <dbReference type="ARBA" id="ARBA00012867"/>
    </source>
</evidence>
<comment type="function">
    <text evidence="1 11">Catalyzes the 6-electron oxidation of protoporphyrinogen-IX to form protoporphyrin-IX.</text>
</comment>
<dbReference type="AlphaFoldDB" id="A0A6J3LYM3"/>
<dbReference type="GeneID" id="54360432"/>
<comment type="subcellular location">
    <subcellularLocation>
        <location evidence="11">Mitochondrion inner membrane</location>
    </subcellularLocation>
</comment>
<dbReference type="InterPro" id="IPR050464">
    <property type="entry name" value="Zeta_carotene_desat/Oxidored"/>
</dbReference>
<dbReference type="InterPro" id="IPR036188">
    <property type="entry name" value="FAD/NAD-bd_sf"/>
</dbReference>
<dbReference type="PANTHER" id="PTHR42923:SF3">
    <property type="entry name" value="PROTOPORPHYRINOGEN OXIDASE"/>
    <property type="match status" value="1"/>
</dbReference>
<feature type="domain" description="Amine oxidase" evidence="12">
    <location>
        <begin position="56"/>
        <end position="536"/>
    </location>
</feature>
<evidence type="ECO:0000256" key="8">
    <source>
        <dbReference type="ARBA" id="ARBA00023133"/>
    </source>
</evidence>
<dbReference type="InterPro" id="IPR004572">
    <property type="entry name" value="Protoporphyrinogen_oxidase"/>
</dbReference>
<gene>
    <name evidence="14" type="ORF">K489DRAFT_361239</name>
</gene>
<sequence length="574" mass="63658">MLLRHSCHGFTPVARKQLLRPHTPQWPRVLVDRIGPRLYSTHSDRNPDIAILGAGISGLASAYYLLRDHPNAKITVYEASDRLGGWLQSHRAPVRDGSVLFEGALRTIRPAVNGALTLQLIEDLDLATDTIFTKSTAPAARNRYIYYPDHLVRLPHPSFGIFNILYTIATEKALAGVIPGVLGEPFRDPRDEKMSDESIGEFFSRRFNKSIVDRLASAVIHGIYAGDIWQLSAKSLFPRLWRDEAVESSIVTGMVRGRAEGIPMTEQDADFYMNLKKMQWDPAMKRVIDMTSVFTFKDGSQMLADRLAEHLMGSGQVTFAMESPVHAISALKGQDLVEVRTKSAAGPSRTHTHVVSALSPAHLNKVWAGSNALVPHIPTVNVMTVNLYFRTPNLHPDGFGYLIPQATPFEQNPERALGVVFDTAYAPDPAEAQSALRTKLTVMLGGHWWDGWSSFPDEQEGLALAKSLLERHLGIKEEPEAWRVNMQKDCIPQYVVGHSAKLKEAQNNISREFSGRLKVTGNWIAGVGVNDCIRNAYELSRSFNKGGTGLEQVDAPFTSRIRPVRAGEKHGSES</sequence>
<dbReference type="Proteomes" id="UP000504637">
    <property type="component" value="Unplaced"/>
</dbReference>
<dbReference type="PANTHER" id="PTHR42923">
    <property type="entry name" value="PROTOPORPHYRINOGEN OXIDASE"/>
    <property type="match status" value="1"/>
</dbReference>
<evidence type="ECO:0000256" key="9">
    <source>
        <dbReference type="ARBA" id="ARBA00023244"/>
    </source>
</evidence>
<evidence type="ECO:0000256" key="11">
    <source>
        <dbReference type="RuleBase" id="RU367069"/>
    </source>
</evidence>
<reference evidence="14" key="1">
    <citation type="submission" date="2020-01" db="EMBL/GenBank/DDBJ databases">
        <authorList>
            <consortium name="DOE Joint Genome Institute"/>
            <person name="Haridas S."/>
            <person name="Albert R."/>
            <person name="Binder M."/>
            <person name="Bloem J."/>
            <person name="Labutti K."/>
            <person name="Salamov A."/>
            <person name="Andreopoulos B."/>
            <person name="Baker S.E."/>
            <person name="Barry K."/>
            <person name="Bills G."/>
            <person name="Bluhm B.H."/>
            <person name="Cannon C."/>
            <person name="Castanera R."/>
            <person name="Culley D.E."/>
            <person name="Daum C."/>
            <person name="Ezra D."/>
            <person name="Gonzalez J.B."/>
            <person name="Henrissat B."/>
            <person name="Kuo A."/>
            <person name="Liang C."/>
            <person name="Lipzen A."/>
            <person name="Lutzoni F."/>
            <person name="Magnuson J."/>
            <person name="Mondo S."/>
            <person name="Nolan M."/>
            <person name="Ohm R."/>
            <person name="Pangilinan J."/>
            <person name="Park H.-J."/>
            <person name="Ramirez L."/>
            <person name="Alfaro M."/>
            <person name="Sun H."/>
            <person name="Tritt A."/>
            <person name="Yoshinaga Y."/>
            <person name="Zwiers L.-H."/>
            <person name="Turgeon B.G."/>
            <person name="Goodwin S.B."/>
            <person name="Spatafora J.W."/>
            <person name="Crous P.W."/>
            <person name="Grigoriev I.V."/>
        </authorList>
    </citation>
    <scope>NUCLEOTIDE SEQUENCE</scope>
    <source>
        <strain evidence="14">CBS 342.82</strain>
    </source>
</reference>
<accession>A0A6J3LYM3</accession>
<dbReference type="OrthoDB" id="438553at2759"/>
<reference evidence="14" key="3">
    <citation type="submission" date="2025-08" db="UniProtKB">
        <authorList>
            <consortium name="RefSeq"/>
        </authorList>
    </citation>
    <scope>IDENTIFICATION</scope>
    <source>
        <strain evidence="14">CBS 342.82</strain>
    </source>
</reference>
<dbReference type="GO" id="GO:0006782">
    <property type="term" value="P:protoporphyrinogen IX biosynthetic process"/>
    <property type="evidence" value="ECO:0007669"/>
    <property type="project" value="UniProtKB-UniRule"/>
</dbReference>